<evidence type="ECO:0000313" key="9">
    <source>
        <dbReference type="EMBL" id="NDV37250.1"/>
    </source>
</evidence>
<dbReference type="SUPFAM" id="SSF117074">
    <property type="entry name" value="Hypothetical protein PA1324"/>
    <property type="match status" value="1"/>
</dbReference>
<keyword evidence="4 6" id="KW-1133">Transmembrane helix</keyword>
<comment type="subcellular location">
    <subcellularLocation>
        <location evidence="1">Membrane</location>
        <topology evidence="1">Single-pass membrane protein</topology>
    </subcellularLocation>
</comment>
<feature type="domain" description="ER membrane protein complex subunit 7 beta-sandwich" evidence="8">
    <location>
        <begin position="41"/>
        <end position="147"/>
    </location>
</feature>
<reference evidence="9" key="1">
    <citation type="journal article" date="2020" name="J. Eukaryot. Microbiol.">
        <title>De novo Sequencing, Assembly and Annotation of the Transcriptome for the Free-Living Testate Amoeba Arcella intermedia.</title>
        <authorList>
            <person name="Ribeiro G.M."/>
            <person name="Porfirio-Sousa A.L."/>
            <person name="Maurer-Alcala X.X."/>
            <person name="Katz L.A."/>
            <person name="Lahr D.J.G."/>
        </authorList>
    </citation>
    <scope>NUCLEOTIDE SEQUENCE</scope>
</reference>
<protein>
    <recommendedName>
        <fullName evidence="8">ER membrane protein complex subunit 7 beta-sandwich domain-containing protein</fullName>
    </recommendedName>
</protein>
<sequence>MLLVLVALLFGLCWGESFVVEGKIKLKNPNGTPPTANEKREALQMTTLYLNSKNSSYVQHPNQDGKFSFEHLESGSYLLQIISTHYKYDPLRVDVNTKQNGKITAFTAQKNTKITHPFTISPTDRKQYFEEVKQFNVFGFLFQNIFMVVMLGMVVVMFVLQKLAGPEAMKELYASGPQEQLLPNFLHTKKNS</sequence>
<proteinExistence type="predicted"/>
<evidence type="ECO:0000256" key="3">
    <source>
        <dbReference type="ARBA" id="ARBA00022729"/>
    </source>
</evidence>
<dbReference type="Gene3D" id="2.60.40.1120">
    <property type="entry name" value="Carboxypeptidase-like, regulatory domain"/>
    <property type="match status" value="1"/>
</dbReference>
<evidence type="ECO:0000256" key="2">
    <source>
        <dbReference type="ARBA" id="ARBA00022692"/>
    </source>
</evidence>
<keyword evidence="3 7" id="KW-0732">Signal</keyword>
<accession>A0A6B2LKA5</accession>
<dbReference type="AlphaFoldDB" id="A0A6B2LKA5"/>
<name>A0A6B2LKA5_9EUKA</name>
<feature type="signal peptide" evidence="7">
    <location>
        <begin position="1"/>
        <end position="15"/>
    </location>
</feature>
<dbReference type="PANTHER" id="PTHR13605:SF4">
    <property type="entry name" value="ER MEMBRANE PROTEIN COMPLEX SUBUNIT 7"/>
    <property type="match status" value="1"/>
</dbReference>
<evidence type="ECO:0000256" key="5">
    <source>
        <dbReference type="ARBA" id="ARBA00023136"/>
    </source>
</evidence>
<evidence type="ECO:0000256" key="7">
    <source>
        <dbReference type="SAM" id="SignalP"/>
    </source>
</evidence>
<dbReference type="Pfam" id="PF09430">
    <property type="entry name" value="EMC7_beta-sandw"/>
    <property type="match status" value="1"/>
</dbReference>
<organism evidence="9">
    <name type="scientific">Arcella intermedia</name>
    <dbReference type="NCBI Taxonomy" id="1963864"/>
    <lineage>
        <taxon>Eukaryota</taxon>
        <taxon>Amoebozoa</taxon>
        <taxon>Tubulinea</taxon>
        <taxon>Elardia</taxon>
        <taxon>Arcellinida</taxon>
        <taxon>Sphaerothecina</taxon>
        <taxon>Arcellidae</taxon>
        <taxon>Arcella</taxon>
    </lineage>
</organism>
<evidence type="ECO:0000256" key="6">
    <source>
        <dbReference type="SAM" id="Phobius"/>
    </source>
</evidence>
<dbReference type="PANTHER" id="PTHR13605">
    <property type="entry name" value="ER MEMBRANE PROTEIN COMPLEX SUBUNIT 7"/>
    <property type="match status" value="1"/>
</dbReference>
<evidence type="ECO:0000259" key="8">
    <source>
        <dbReference type="Pfam" id="PF09430"/>
    </source>
</evidence>
<dbReference type="InterPro" id="IPR019008">
    <property type="entry name" value="Beta_sandwich_EMC7"/>
</dbReference>
<feature type="chain" id="PRO_5025554817" description="ER membrane protein complex subunit 7 beta-sandwich domain-containing protein" evidence="7">
    <location>
        <begin position="16"/>
        <end position="192"/>
    </location>
</feature>
<feature type="transmembrane region" description="Helical" evidence="6">
    <location>
        <begin position="137"/>
        <end position="160"/>
    </location>
</feature>
<keyword evidence="5 6" id="KW-0472">Membrane</keyword>
<evidence type="ECO:0000256" key="1">
    <source>
        <dbReference type="ARBA" id="ARBA00004167"/>
    </source>
</evidence>
<evidence type="ECO:0000256" key="4">
    <source>
        <dbReference type="ARBA" id="ARBA00022989"/>
    </source>
</evidence>
<dbReference type="EMBL" id="GIBP01008281">
    <property type="protein sequence ID" value="NDV37250.1"/>
    <property type="molecule type" value="Transcribed_RNA"/>
</dbReference>
<keyword evidence="2 6" id="KW-0812">Transmembrane</keyword>
<dbReference type="GO" id="GO:0072546">
    <property type="term" value="C:EMC complex"/>
    <property type="evidence" value="ECO:0007669"/>
    <property type="project" value="TreeGrafter"/>
</dbReference>
<dbReference type="InterPro" id="IPR039163">
    <property type="entry name" value="EMC7"/>
</dbReference>